<evidence type="ECO:0000313" key="3">
    <source>
        <dbReference type="EMBL" id="TCC56591.1"/>
    </source>
</evidence>
<reference evidence="3 4" key="1">
    <citation type="submission" date="2019-02" db="EMBL/GenBank/DDBJ databases">
        <title>Kribbella capetownensis sp. nov. and Kribbella speibonae sp. nov., isolated from soil.</title>
        <authorList>
            <person name="Curtis S.M."/>
            <person name="Norton I."/>
            <person name="Everest G.J."/>
            <person name="Meyers P.R."/>
        </authorList>
    </citation>
    <scope>NUCLEOTIDE SEQUENCE [LARGE SCALE GENOMIC DNA]</scope>
    <source>
        <strain evidence="3 4">NRRL B-24813</strain>
    </source>
</reference>
<feature type="transmembrane region" description="Helical" evidence="1">
    <location>
        <begin position="220"/>
        <end position="240"/>
    </location>
</feature>
<proteinExistence type="predicted"/>
<protein>
    <submittedName>
        <fullName evidence="3">NERD domain-containing protein</fullName>
    </submittedName>
</protein>
<sequence>MLCTEPGSIRSRSRVARFFGVRPLSTDGYAWFRGALGEIAVGRLLSRLDSKWVVLHAVPVGRGADIDHVVVGPSGVFTVNTKNHSGKRVWVAGHTFLVSGSRTDHIRNSEFEGRRAAKLLGKALGWPVPIRPVIAVYDPQRLHIEKPPAGVDVVDARRLVRWLKKRPAVLGPEAVEHIVSVIGELATWRYQPDESVDVDRRAQFDAIQAEIGTARRVRMAWAFGMVAVMTITIVLVWPALLQLLTIAVAKLLDGSA</sequence>
<keyword evidence="1" id="KW-0472">Membrane</keyword>
<dbReference type="AlphaFoldDB" id="A0A4R0K8R4"/>
<dbReference type="PROSITE" id="PS50965">
    <property type="entry name" value="NERD"/>
    <property type="match status" value="1"/>
</dbReference>
<evidence type="ECO:0000256" key="1">
    <source>
        <dbReference type="SAM" id="Phobius"/>
    </source>
</evidence>
<comment type="caution">
    <text evidence="3">The sequence shown here is derived from an EMBL/GenBank/DDBJ whole genome shotgun (WGS) entry which is preliminary data.</text>
</comment>
<keyword evidence="1" id="KW-0812">Transmembrane</keyword>
<keyword evidence="1" id="KW-1133">Transmembrane helix</keyword>
<accession>A0A4R0K8R4</accession>
<keyword evidence="4" id="KW-1185">Reference proteome</keyword>
<dbReference type="Proteomes" id="UP000291144">
    <property type="component" value="Unassembled WGS sequence"/>
</dbReference>
<dbReference type="OrthoDB" id="5793358at2"/>
<dbReference type="Pfam" id="PF08378">
    <property type="entry name" value="NERD"/>
    <property type="match status" value="1"/>
</dbReference>
<gene>
    <name evidence="3" type="ORF">E0H73_33245</name>
</gene>
<dbReference type="EMBL" id="SJKB01000012">
    <property type="protein sequence ID" value="TCC56591.1"/>
    <property type="molecule type" value="Genomic_DNA"/>
</dbReference>
<organism evidence="3 4">
    <name type="scientific">Kribbella pittospori</name>
    <dbReference type="NCBI Taxonomy" id="722689"/>
    <lineage>
        <taxon>Bacteria</taxon>
        <taxon>Bacillati</taxon>
        <taxon>Actinomycetota</taxon>
        <taxon>Actinomycetes</taxon>
        <taxon>Propionibacteriales</taxon>
        <taxon>Kribbellaceae</taxon>
        <taxon>Kribbella</taxon>
    </lineage>
</organism>
<name>A0A4R0K8R4_9ACTN</name>
<evidence type="ECO:0000259" key="2">
    <source>
        <dbReference type="PROSITE" id="PS50965"/>
    </source>
</evidence>
<dbReference type="InterPro" id="IPR011528">
    <property type="entry name" value="NERD"/>
</dbReference>
<evidence type="ECO:0000313" key="4">
    <source>
        <dbReference type="Proteomes" id="UP000291144"/>
    </source>
</evidence>
<feature type="domain" description="NERD" evidence="2">
    <location>
        <begin position="33"/>
        <end position="143"/>
    </location>
</feature>